<dbReference type="EMBL" id="LJSN01000002">
    <property type="protein sequence ID" value="PNE40258.1"/>
    <property type="molecule type" value="Genomic_DNA"/>
</dbReference>
<dbReference type="AlphaFoldDB" id="A0A2N8PGY4"/>
<dbReference type="Proteomes" id="UP000236047">
    <property type="component" value="Unassembled WGS sequence"/>
</dbReference>
<keyword evidence="1" id="KW-1133">Transmembrane helix</keyword>
<reference evidence="3" key="1">
    <citation type="submission" date="2015-09" db="EMBL/GenBank/DDBJ databases">
        <authorList>
            <person name="Graham D.E."/>
            <person name="Mahan K.M."/>
            <person name="Klingeman D.M."/>
            <person name="Fida T."/>
            <person name="Giannone R.J."/>
            <person name="Hettich R.L."/>
            <person name="Parry R.J."/>
            <person name="Spain J.C."/>
        </authorList>
    </citation>
    <scope>NUCLEOTIDE SEQUENCE [LARGE SCALE GENOMIC DNA]</scope>
    <source>
        <strain evidence="3">JCM 4701</strain>
    </source>
</reference>
<name>A0A2N8PGY4_STRNR</name>
<evidence type="ECO:0000256" key="1">
    <source>
        <dbReference type="SAM" id="Phobius"/>
    </source>
</evidence>
<keyword evidence="3" id="KW-1185">Reference proteome</keyword>
<evidence type="ECO:0000313" key="2">
    <source>
        <dbReference type="EMBL" id="PNE40258.1"/>
    </source>
</evidence>
<proteinExistence type="predicted"/>
<organism evidence="2 3">
    <name type="scientific">Streptomyces noursei</name>
    <name type="common">Streptomyces albulus</name>
    <dbReference type="NCBI Taxonomy" id="1971"/>
    <lineage>
        <taxon>Bacteria</taxon>
        <taxon>Bacillati</taxon>
        <taxon>Actinomycetota</taxon>
        <taxon>Actinomycetes</taxon>
        <taxon>Kitasatosporales</taxon>
        <taxon>Streptomycetaceae</taxon>
        <taxon>Streptomyces</taxon>
    </lineage>
</organism>
<gene>
    <name evidence="2" type="ORF">AOB60_04540</name>
</gene>
<keyword evidence="1" id="KW-0472">Membrane</keyword>
<sequence length="76" mass="7907">MNVPTLAKGFARFWYAFVIGDDWKIAASVVAVLVVGTVALIAGAVPGGVLATLLALLLMAGFVGVLLIDVRRHGRS</sequence>
<keyword evidence="1" id="KW-0812">Transmembrane</keyword>
<dbReference type="RefSeq" id="WP_073443949.1">
    <property type="nucleotide sequence ID" value="NZ_LJSN01000002.1"/>
</dbReference>
<accession>A0A2N8PGY4</accession>
<feature type="transmembrane region" description="Helical" evidence="1">
    <location>
        <begin position="51"/>
        <end position="70"/>
    </location>
</feature>
<comment type="caution">
    <text evidence="2">The sequence shown here is derived from an EMBL/GenBank/DDBJ whole genome shotgun (WGS) entry which is preliminary data.</text>
</comment>
<protein>
    <submittedName>
        <fullName evidence="2">Uncharacterized protein</fullName>
    </submittedName>
</protein>
<evidence type="ECO:0000313" key="3">
    <source>
        <dbReference type="Proteomes" id="UP000236047"/>
    </source>
</evidence>